<proteinExistence type="predicted"/>
<feature type="compositionally biased region" description="Basic and acidic residues" evidence="1">
    <location>
        <begin position="45"/>
        <end position="78"/>
    </location>
</feature>
<keyword evidence="3" id="KW-1185">Reference proteome</keyword>
<evidence type="ECO:0000256" key="1">
    <source>
        <dbReference type="SAM" id="MobiDB-lite"/>
    </source>
</evidence>
<organism evidence="2 3">
    <name type="scientific">Cordylochernes scorpioides</name>
    <dbReference type="NCBI Taxonomy" id="51811"/>
    <lineage>
        <taxon>Eukaryota</taxon>
        <taxon>Metazoa</taxon>
        <taxon>Ecdysozoa</taxon>
        <taxon>Arthropoda</taxon>
        <taxon>Chelicerata</taxon>
        <taxon>Arachnida</taxon>
        <taxon>Pseudoscorpiones</taxon>
        <taxon>Cheliferoidea</taxon>
        <taxon>Chernetidae</taxon>
        <taxon>Cordylochernes</taxon>
    </lineage>
</organism>
<dbReference type="PANTHER" id="PTHR33244">
    <property type="entry name" value="INTEGRASE CATALYTIC DOMAIN-CONTAINING PROTEIN-RELATED"/>
    <property type="match status" value="1"/>
</dbReference>
<gene>
    <name evidence="2" type="ORF">LAZ67_4002839</name>
</gene>
<name>A0ABY6KHV4_9ARAC</name>
<feature type="region of interest" description="Disordered" evidence="1">
    <location>
        <begin position="30"/>
        <end position="129"/>
    </location>
</feature>
<dbReference type="PANTHER" id="PTHR33244:SF3">
    <property type="entry name" value="PEPTIDASE A2 DOMAIN-CONTAINING PROTEIN"/>
    <property type="match status" value="1"/>
</dbReference>
<sequence>MKNYYDRHTRPADPLSINDRVWFRKDKRWIPGQLKNQANEPRSFYVKDQEGNEYRRNSIHIREDKRSETTHTDWEKPLELNQEQADLQDLEETPSQPTSSGQLSSPGSPENVTTTGPPESCTNGSPGNLITTRSELAEYPFLINQEKLTTYAFRAVGPRQRGASCTSTTKKTGHSGILKNHEAGYLNYICKERHKTFLHLGEKKMKSIQLAYLRFAEKGRLSRQNKGQNLTPSIDRRRN</sequence>
<dbReference type="EMBL" id="CP092866">
    <property type="protein sequence ID" value="UYV66780.1"/>
    <property type="molecule type" value="Genomic_DNA"/>
</dbReference>
<evidence type="ECO:0000313" key="3">
    <source>
        <dbReference type="Proteomes" id="UP001235939"/>
    </source>
</evidence>
<feature type="compositionally biased region" description="Polar residues" evidence="1">
    <location>
        <begin position="93"/>
        <end position="129"/>
    </location>
</feature>
<reference evidence="2 3" key="1">
    <citation type="submission" date="2022-01" db="EMBL/GenBank/DDBJ databases">
        <title>A chromosomal length assembly of Cordylochernes scorpioides.</title>
        <authorList>
            <person name="Zeh D."/>
            <person name="Zeh J."/>
        </authorList>
    </citation>
    <scope>NUCLEOTIDE SEQUENCE [LARGE SCALE GENOMIC DNA]</scope>
    <source>
        <strain evidence="2">IN4F17</strain>
        <tissue evidence="2">Whole Body</tissue>
    </source>
</reference>
<protein>
    <submittedName>
        <fullName evidence="2">K02A2.6-like</fullName>
    </submittedName>
</protein>
<dbReference type="Proteomes" id="UP001235939">
    <property type="component" value="Chromosome 04"/>
</dbReference>
<evidence type="ECO:0000313" key="2">
    <source>
        <dbReference type="EMBL" id="UYV66780.1"/>
    </source>
</evidence>
<accession>A0ABY6KHV4</accession>